<feature type="domain" description="Transglutaminase-like" evidence="1">
    <location>
        <begin position="170"/>
        <end position="236"/>
    </location>
</feature>
<dbReference type="SMART" id="SM00460">
    <property type="entry name" value="TGc"/>
    <property type="match status" value="1"/>
</dbReference>
<evidence type="ECO:0000313" key="2">
    <source>
        <dbReference type="EMBL" id="GAA4779500.1"/>
    </source>
</evidence>
<dbReference type="Pfam" id="PF01841">
    <property type="entry name" value="Transglut_core"/>
    <property type="match status" value="1"/>
</dbReference>
<accession>A0ABP9ADV4</accession>
<comment type="caution">
    <text evidence="2">The sequence shown here is derived from an EMBL/GenBank/DDBJ whole genome shotgun (WGS) entry which is preliminary data.</text>
</comment>
<dbReference type="Gene3D" id="3.10.620.30">
    <property type="match status" value="1"/>
</dbReference>
<dbReference type="EMBL" id="BAABIQ010000002">
    <property type="protein sequence ID" value="GAA4779500.1"/>
    <property type="molecule type" value="Genomic_DNA"/>
</dbReference>
<evidence type="ECO:0000259" key="1">
    <source>
        <dbReference type="SMART" id="SM00460"/>
    </source>
</evidence>
<sequence>MAIYTITHSTRYTYETPVIESINEIRIFPYICKEQELLNQELNISFSPVLHTYFDYWKNKAATFSILPPHRELIVESHLTVRTTSPSLIQINFHSDFVQLADETQKNLLLTELSKIEKIKKQGLIKEIAENLLQESSSVADMVERCSSYIFRHFKYVQGITDIETTVDEILDHKGGVCQDFAHVMLQLLRTVHIPCRYVSGYICPNKSGMRGEGATHAWVEAYIPQFGWAGIDPTNNVWVTNYHVKLAIGRNFKDCSPVKGTFRGNCQQSLSVHVSIRYEDGKSFEQTNAVKRKDPYLVLEPVDNNPMGNQQQQQ</sequence>
<dbReference type="Proteomes" id="UP001501411">
    <property type="component" value="Unassembled WGS sequence"/>
</dbReference>
<dbReference type="InterPro" id="IPR013589">
    <property type="entry name" value="Bac_transglu_N"/>
</dbReference>
<dbReference type="PANTHER" id="PTHR33490:SF6">
    <property type="entry name" value="SLL1049 PROTEIN"/>
    <property type="match status" value="1"/>
</dbReference>
<organism evidence="2 3">
    <name type="scientific">Olivibacter ginsenosidimutans</name>
    <dbReference type="NCBI Taxonomy" id="1176537"/>
    <lineage>
        <taxon>Bacteria</taxon>
        <taxon>Pseudomonadati</taxon>
        <taxon>Bacteroidota</taxon>
        <taxon>Sphingobacteriia</taxon>
        <taxon>Sphingobacteriales</taxon>
        <taxon>Sphingobacteriaceae</taxon>
        <taxon>Olivibacter</taxon>
    </lineage>
</organism>
<dbReference type="InterPro" id="IPR002931">
    <property type="entry name" value="Transglutaminase-like"/>
</dbReference>
<gene>
    <name evidence="2" type="ORF">GCM10023231_02850</name>
</gene>
<keyword evidence="3" id="KW-1185">Reference proteome</keyword>
<protein>
    <submittedName>
        <fullName evidence="2">Transglutaminase family protein</fullName>
    </submittedName>
</protein>
<name>A0ABP9ADV4_9SPHI</name>
<dbReference type="InterPro" id="IPR038765">
    <property type="entry name" value="Papain-like_cys_pep_sf"/>
</dbReference>
<reference evidence="3" key="1">
    <citation type="journal article" date="2019" name="Int. J. Syst. Evol. Microbiol.">
        <title>The Global Catalogue of Microorganisms (GCM) 10K type strain sequencing project: providing services to taxonomists for standard genome sequencing and annotation.</title>
        <authorList>
            <consortium name="The Broad Institute Genomics Platform"/>
            <consortium name="The Broad Institute Genome Sequencing Center for Infectious Disease"/>
            <person name="Wu L."/>
            <person name="Ma J."/>
        </authorList>
    </citation>
    <scope>NUCLEOTIDE SEQUENCE [LARGE SCALE GENOMIC DNA]</scope>
    <source>
        <strain evidence="3">JCM 18200</strain>
    </source>
</reference>
<proteinExistence type="predicted"/>
<dbReference type="RefSeq" id="WP_345229900.1">
    <property type="nucleotide sequence ID" value="NZ_BAABIQ010000002.1"/>
</dbReference>
<evidence type="ECO:0000313" key="3">
    <source>
        <dbReference type="Proteomes" id="UP001501411"/>
    </source>
</evidence>
<dbReference type="PANTHER" id="PTHR33490">
    <property type="entry name" value="BLR5614 PROTEIN-RELATED"/>
    <property type="match status" value="1"/>
</dbReference>
<dbReference type="Pfam" id="PF08379">
    <property type="entry name" value="Bact_transglu_N"/>
    <property type="match status" value="1"/>
</dbReference>
<dbReference type="SUPFAM" id="SSF54001">
    <property type="entry name" value="Cysteine proteinases"/>
    <property type="match status" value="1"/>
</dbReference>